<sequence length="80" mass="8739">MNQPLIDSAETTAAVVEAWLITLVVNGLIQAAWKTDDDGWMIRRDYPSEPEPLPTGADALAFVAEFQHAVDRTVATRTVA</sequence>
<keyword evidence="2" id="KW-1185">Reference proteome</keyword>
<reference evidence="2" key="1">
    <citation type="journal article" date="2019" name="Int. J. Syst. Evol. Microbiol.">
        <title>The Global Catalogue of Microorganisms (GCM) 10K type strain sequencing project: providing services to taxonomists for standard genome sequencing and annotation.</title>
        <authorList>
            <consortium name="The Broad Institute Genomics Platform"/>
            <consortium name="The Broad Institute Genome Sequencing Center for Infectious Disease"/>
            <person name="Wu L."/>
            <person name="Ma J."/>
        </authorList>
    </citation>
    <scope>NUCLEOTIDE SEQUENCE [LARGE SCALE GENOMIC DNA]</scope>
    <source>
        <strain evidence="2">JCM 17986</strain>
    </source>
</reference>
<dbReference type="EMBL" id="BAABHS010000001">
    <property type="protein sequence ID" value="GAA4947728.1"/>
    <property type="molecule type" value="Genomic_DNA"/>
</dbReference>
<dbReference type="Proteomes" id="UP001500466">
    <property type="component" value="Unassembled WGS sequence"/>
</dbReference>
<protein>
    <submittedName>
        <fullName evidence="1">Uncharacterized protein</fullName>
    </submittedName>
</protein>
<gene>
    <name evidence="1" type="ORF">GCM10023205_04620</name>
</gene>
<comment type="caution">
    <text evidence="1">The sequence shown here is derived from an EMBL/GenBank/DDBJ whole genome shotgun (WGS) entry which is preliminary data.</text>
</comment>
<proteinExistence type="predicted"/>
<name>A0ABP9GLZ9_9ACTN</name>
<evidence type="ECO:0000313" key="1">
    <source>
        <dbReference type="EMBL" id="GAA4947728.1"/>
    </source>
</evidence>
<dbReference type="RefSeq" id="WP_345673495.1">
    <property type="nucleotide sequence ID" value="NZ_BAABHS010000001.1"/>
</dbReference>
<organism evidence="1 2">
    <name type="scientific">Yinghuangia aomiensis</name>
    <dbReference type="NCBI Taxonomy" id="676205"/>
    <lineage>
        <taxon>Bacteria</taxon>
        <taxon>Bacillati</taxon>
        <taxon>Actinomycetota</taxon>
        <taxon>Actinomycetes</taxon>
        <taxon>Kitasatosporales</taxon>
        <taxon>Streptomycetaceae</taxon>
        <taxon>Yinghuangia</taxon>
    </lineage>
</organism>
<evidence type="ECO:0000313" key="2">
    <source>
        <dbReference type="Proteomes" id="UP001500466"/>
    </source>
</evidence>
<accession>A0ABP9GLZ9</accession>